<accession>A0AAW8H8N6</accession>
<dbReference type="EMBL" id="JAVDKS010000004">
    <property type="protein sequence ID" value="MDQ2256925.1"/>
    <property type="molecule type" value="Genomic_DNA"/>
</dbReference>
<evidence type="ECO:0000313" key="1">
    <source>
        <dbReference type="EMBL" id="MDQ2256925.1"/>
    </source>
</evidence>
<dbReference type="AlphaFoldDB" id="A0AAW8H8N6"/>
<keyword evidence="2" id="KW-1185">Reference proteome</keyword>
<dbReference type="Proteomes" id="UP001225042">
    <property type="component" value="Unassembled WGS sequence"/>
</dbReference>
<sequence>MTTKNEELITRLRNSLEKANITLKLKARIEEDMSSVLDILKDLTSDSIDYYIMENSPVIPLYKDCSKLLRLKKKSNSDYSSGMILFGFSINDSTGYPLQLETESEYFECSDVDEMKECIVFIIENKSIDIMKLISEDSDFIPF</sequence>
<organism evidence="1 2">
    <name type="scientific">Enterobacter soli</name>
    <dbReference type="NCBI Taxonomy" id="885040"/>
    <lineage>
        <taxon>Bacteria</taxon>
        <taxon>Pseudomonadati</taxon>
        <taxon>Pseudomonadota</taxon>
        <taxon>Gammaproteobacteria</taxon>
        <taxon>Enterobacterales</taxon>
        <taxon>Enterobacteriaceae</taxon>
        <taxon>Enterobacter</taxon>
    </lineage>
</organism>
<gene>
    <name evidence="1" type="ORF">RBJ67_12300</name>
</gene>
<proteinExistence type="predicted"/>
<dbReference type="RefSeq" id="WP_306682281.1">
    <property type="nucleotide sequence ID" value="NZ_JAVDKR010000001.1"/>
</dbReference>
<evidence type="ECO:0000313" key="2">
    <source>
        <dbReference type="Proteomes" id="UP001225042"/>
    </source>
</evidence>
<reference evidence="1 2" key="1">
    <citation type="submission" date="2023-08" db="EMBL/GenBank/DDBJ databases">
        <authorList>
            <person name="Dale J."/>
        </authorList>
    </citation>
    <scope>NUCLEOTIDE SEQUENCE [LARGE SCALE GENOMIC DNA]</scope>
    <source>
        <strain evidence="1 2">2023EL-00788</strain>
    </source>
</reference>
<protein>
    <submittedName>
        <fullName evidence="1">Uncharacterized protein</fullName>
    </submittedName>
</protein>
<comment type="caution">
    <text evidence="1">The sequence shown here is derived from an EMBL/GenBank/DDBJ whole genome shotgun (WGS) entry which is preliminary data.</text>
</comment>
<name>A0AAW8H8N6_9ENTR</name>